<feature type="non-terminal residue" evidence="2">
    <location>
        <position position="85"/>
    </location>
</feature>
<evidence type="ECO:0000313" key="2">
    <source>
        <dbReference type="EMBL" id="MCI49211.1"/>
    </source>
</evidence>
<name>A0A392SK18_9FABA</name>
<feature type="domain" description="Retrotransposon gag" evidence="1">
    <location>
        <begin position="15"/>
        <end position="84"/>
    </location>
</feature>
<evidence type="ECO:0000259" key="1">
    <source>
        <dbReference type="Pfam" id="PF03732"/>
    </source>
</evidence>
<organism evidence="2 3">
    <name type="scientific">Trifolium medium</name>
    <dbReference type="NCBI Taxonomy" id="97028"/>
    <lineage>
        <taxon>Eukaryota</taxon>
        <taxon>Viridiplantae</taxon>
        <taxon>Streptophyta</taxon>
        <taxon>Embryophyta</taxon>
        <taxon>Tracheophyta</taxon>
        <taxon>Spermatophyta</taxon>
        <taxon>Magnoliopsida</taxon>
        <taxon>eudicotyledons</taxon>
        <taxon>Gunneridae</taxon>
        <taxon>Pentapetalae</taxon>
        <taxon>rosids</taxon>
        <taxon>fabids</taxon>
        <taxon>Fabales</taxon>
        <taxon>Fabaceae</taxon>
        <taxon>Papilionoideae</taxon>
        <taxon>50 kb inversion clade</taxon>
        <taxon>NPAAA clade</taxon>
        <taxon>Hologalegina</taxon>
        <taxon>IRL clade</taxon>
        <taxon>Trifolieae</taxon>
        <taxon>Trifolium</taxon>
    </lineage>
</organism>
<protein>
    <submittedName>
        <fullName evidence="2">Retrotransposon protein putative Ty3-gypsy subclass</fullName>
    </submittedName>
</protein>
<accession>A0A392SK18</accession>
<evidence type="ECO:0000313" key="3">
    <source>
        <dbReference type="Proteomes" id="UP000265520"/>
    </source>
</evidence>
<comment type="caution">
    <text evidence="2">The sequence shown here is derived from an EMBL/GenBank/DDBJ whole genome shotgun (WGS) entry which is preliminary data.</text>
</comment>
<dbReference type="Pfam" id="PF03732">
    <property type="entry name" value="Retrotrans_gag"/>
    <property type="match status" value="1"/>
</dbReference>
<proteinExistence type="predicted"/>
<sequence length="85" mass="10173">MLEDLDCTPDEKVTFATHFFRGPACNWWHNAKEYMDDITWENFCRLFRGQYVPESFTFQMGCELGELKQGKFTVAEYTQRFNELI</sequence>
<dbReference type="InterPro" id="IPR005162">
    <property type="entry name" value="Retrotrans_gag_dom"/>
</dbReference>
<dbReference type="EMBL" id="LXQA010397742">
    <property type="protein sequence ID" value="MCI49211.1"/>
    <property type="molecule type" value="Genomic_DNA"/>
</dbReference>
<dbReference type="AlphaFoldDB" id="A0A392SK18"/>
<reference evidence="2 3" key="1">
    <citation type="journal article" date="2018" name="Front. Plant Sci.">
        <title>Red Clover (Trifolium pratense) and Zigzag Clover (T. medium) - A Picture of Genomic Similarities and Differences.</title>
        <authorList>
            <person name="Dluhosova J."/>
            <person name="Istvanek J."/>
            <person name="Nedelnik J."/>
            <person name="Repkova J."/>
        </authorList>
    </citation>
    <scope>NUCLEOTIDE SEQUENCE [LARGE SCALE GENOMIC DNA]</scope>
    <source>
        <strain evidence="3">cv. 10/8</strain>
        <tissue evidence="2">Leaf</tissue>
    </source>
</reference>
<dbReference type="Proteomes" id="UP000265520">
    <property type="component" value="Unassembled WGS sequence"/>
</dbReference>
<keyword evidence="3" id="KW-1185">Reference proteome</keyword>